<dbReference type="STRING" id="985895.E5A7B7"/>
<dbReference type="GeneID" id="13289246"/>
<keyword evidence="1" id="KW-0346">Stress response</keyword>
<feature type="region of interest" description="Disordered" evidence="4">
    <location>
        <begin position="30"/>
        <end position="179"/>
    </location>
</feature>
<dbReference type="InterPro" id="IPR002068">
    <property type="entry name" value="A-crystallin/Hsp20_dom"/>
</dbReference>
<dbReference type="InterPro" id="IPR008978">
    <property type="entry name" value="HSP20-like_chaperone"/>
</dbReference>
<keyword evidence="7" id="KW-1185">Reference proteome</keyword>
<dbReference type="HOGENOM" id="CLU_046737_0_0_1"/>
<name>E5A7B7_LEPMJ</name>
<reference evidence="7" key="1">
    <citation type="journal article" date="2011" name="Nat. Commun.">
        <title>Effector diversification within compartments of the Leptosphaeria maculans genome affected by Repeat-Induced Point mutations.</title>
        <authorList>
            <person name="Rouxel T."/>
            <person name="Grandaubert J."/>
            <person name="Hane J.K."/>
            <person name="Hoede C."/>
            <person name="van de Wouw A.P."/>
            <person name="Couloux A."/>
            <person name="Dominguez V."/>
            <person name="Anthouard V."/>
            <person name="Bally P."/>
            <person name="Bourras S."/>
            <person name="Cozijnsen A.J."/>
            <person name="Ciuffetti L.M."/>
            <person name="Degrave A."/>
            <person name="Dilmaghani A."/>
            <person name="Duret L."/>
            <person name="Fudal I."/>
            <person name="Goodwin S.B."/>
            <person name="Gout L."/>
            <person name="Glaser N."/>
            <person name="Linglin J."/>
            <person name="Kema G.H.J."/>
            <person name="Lapalu N."/>
            <person name="Lawrence C.B."/>
            <person name="May K."/>
            <person name="Meyer M."/>
            <person name="Ollivier B."/>
            <person name="Poulain J."/>
            <person name="Schoch C.L."/>
            <person name="Simon A."/>
            <person name="Spatafora J.W."/>
            <person name="Stachowiak A."/>
            <person name="Turgeon B.G."/>
            <person name="Tyler B.M."/>
            <person name="Vincent D."/>
            <person name="Weissenbach J."/>
            <person name="Amselem J."/>
            <person name="Quesneville H."/>
            <person name="Oliver R.P."/>
            <person name="Wincker P."/>
            <person name="Balesdent M.-H."/>
            <person name="Howlett B.J."/>
        </authorList>
    </citation>
    <scope>NUCLEOTIDE SEQUENCE [LARGE SCALE GENOMIC DNA]</scope>
    <source>
        <strain evidence="7">JN3 / isolate v23.1.3 / race Av1-4-5-6-7-8</strain>
    </source>
</reference>
<feature type="compositionally biased region" description="Basic and acidic residues" evidence="4">
    <location>
        <begin position="81"/>
        <end position="104"/>
    </location>
</feature>
<evidence type="ECO:0000256" key="3">
    <source>
        <dbReference type="RuleBase" id="RU003616"/>
    </source>
</evidence>
<evidence type="ECO:0000259" key="5">
    <source>
        <dbReference type="PROSITE" id="PS01031"/>
    </source>
</evidence>
<dbReference type="CDD" id="cd06464">
    <property type="entry name" value="ACD_sHsps-like"/>
    <property type="match status" value="1"/>
</dbReference>
<sequence>MPPVTYMNPSTPFHDFLASFEQQGSQCPLFSQTCETGNQHGHEPEPSGHSIPQAPFTPCTWDHFPGGPFEMPRRGPPQRPSENHRDNEGKAEKVHEEKSGDKNVEMNNDNAYDNDNGEGPSCKSEFDNEGGRSNRYGQSWSSGFDPRHNGHRRGPHCHGPGPHGHHHGGRRSWDHRSRHGPRANITSDWAPFDAAFNCASPDPSSIATHFWNLFNNGHTANTNNKHTPDTTEDHCPDADVFNTDTAFVVHISLPGAKKEDVGVNWDADKGELSVAGVIYRPGDEEFIKTLAVEERKVGPFERKIRLGTGASPAHVDVDGITAKLEDGVLRVEVPKLDSGYVDVRKVDVE</sequence>
<evidence type="ECO:0000313" key="6">
    <source>
        <dbReference type="EMBL" id="CBX99512.1"/>
    </source>
</evidence>
<evidence type="ECO:0000313" key="7">
    <source>
        <dbReference type="Proteomes" id="UP000002668"/>
    </source>
</evidence>
<evidence type="ECO:0000256" key="2">
    <source>
        <dbReference type="PROSITE-ProRule" id="PRU00285"/>
    </source>
</evidence>
<dbReference type="InParanoid" id="E5A7B7"/>
<dbReference type="AlphaFoldDB" id="E5A7B7"/>
<dbReference type="Gene3D" id="2.60.40.790">
    <property type="match status" value="1"/>
</dbReference>
<protein>
    <recommendedName>
        <fullName evidence="5">SHSP domain-containing protein</fullName>
    </recommendedName>
</protein>
<proteinExistence type="inferred from homology"/>
<dbReference type="EMBL" id="FP929136">
    <property type="protein sequence ID" value="CBX99512.1"/>
    <property type="molecule type" value="Genomic_DNA"/>
</dbReference>
<dbReference type="Pfam" id="PF00011">
    <property type="entry name" value="HSP20"/>
    <property type="match status" value="1"/>
</dbReference>
<dbReference type="PANTHER" id="PTHR11527">
    <property type="entry name" value="HEAT-SHOCK PROTEIN 20 FAMILY MEMBER"/>
    <property type="match status" value="1"/>
</dbReference>
<dbReference type="eggNOG" id="KOG0710">
    <property type="taxonomic scope" value="Eukaryota"/>
</dbReference>
<accession>E5A7B7</accession>
<evidence type="ECO:0000256" key="1">
    <source>
        <dbReference type="ARBA" id="ARBA00023016"/>
    </source>
</evidence>
<feature type="domain" description="SHSP" evidence="5">
    <location>
        <begin position="229"/>
        <end position="349"/>
    </location>
</feature>
<gene>
    <name evidence="6" type="ORF">LEMA_P087510.1</name>
</gene>
<evidence type="ECO:0000256" key="4">
    <source>
        <dbReference type="SAM" id="MobiDB-lite"/>
    </source>
</evidence>
<dbReference type="Proteomes" id="UP000002668">
    <property type="component" value="Genome"/>
</dbReference>
<feature type="compositionally biased region" description="Polar residues" evidence="4">
    <location>
        <begin position="30"/>
        <end position="39"/>
    </location>
</feature>
<organism evidence="6 7">
    <name type="scientific">Leptosphaeria maculans (strain JN3 / isolate v23.1.3 / race Av1-4-5-6-7-8)</name>
    <name type="common">Blackleg fungus</name>
    <name type="synonym">Phoma lingam</name>
    <dbReference type="NCBI Taxonomy" id="985895"/>
    <lineage>
        <taxon>Eukaryota</taxon>
        <taxon>Fungi</taxon>
        <taxon>Dikarya</taxon>
        <taxon>Ascomycota</taxon>
        <taxon>Pezizomycotina</taxon>
        <taxon>Dothideomycetes</taxon>
        <taxon>Pleosporomycetidae</taxon>
        <taxon>Pleosporales</taxon>
        <taxon>Pleosporineae</taxon>
        <taxon>Leptosphaeriaceae</taxon>
        <taxon>Plenodomus</taxon>
        <taxon>Plenodomus lingam/Leptosphaeria maculans species complex</taxon>
    </lineage>
</organism>
<dbReference type="OMA" id="QNHTENE"/>
<dbReference type="SUPFAM" id="SSF49764">
    <property type="entry name" value="HSP20-like chaperones"/>
    <property type="match status" value="1"/>
</dbReference>
<dbReference type="VEuPathDB" id="FungiDB:LEMA_P087510.1"/>
<comment type="similarity">
    <text evidence="2 3">Belongs to the small heat shock protein (HSP20) family.</text>
</comment>
<dbReference type="OrthoDB" id="5511210at2759"/>
<dbReference type="PROSITE" id="PS01031">
    <property type="entry name" value="SHSP"/>
    <property type="match status" value="1"/>
</dbReference>
<dbReference type="InterPro" id="IPR031107">
    <property type="entry name" value="Small_HSP"/>
</dbReference>